<reference evidence="11" key="1">
    <citation type="submission" date="2023-01" db="EMBL/GenBank/DDBJ databases">
        <title>Biogeochemical cycle of methane in antarctic sediments.</title>
        <authorList>
            <person name="Roldan D.M."/>
            <person name="Menes R.J."/>
        </authorList>
    </citation>
    <scope>NUCLEOTIDE SEQUENCE [LARGE SCALE GENOMIC DNA]</scope>
    <source>
        <strain evidence="11">K-2018 MAG008</strain>
    </source>
</reference>
<dbReference type="InterPro" id="IPR011066">
    <property type="entry name" value="MscS_channel_C_sf"/>
</dbReference>
<evidence type="ECO:0000256" key="1">
    <source>
        <dbReference type="ARBA" id="ARBA00004651"/>
    </source>
</evidence>
<dbReference type="AlphaFoldDB" id="A0AA43TP16"/>
<comment type="caution">
    <text evidence="7">Lacks conserved residue(s) required for the propagation of feature annotation.</text>
</comment>
<feature type="chain" id="PRO_5041388099" description="Small-conductance mechanosensitive channel" evidence="9">
    <location>
        <begin position="32"/>
        <end position="496"/>
    </location>
</feature>
<dbReference type="SUPFAM" id="SSF50182">
    <property type="entry name" value="Sm-like ribonucleoproteins"/>
    <property type="match status" value="1"/>
</dbReference>
<evidence type="ECO:0000256" key="8">
    <source>
        <dbReference type="SAM" id="MobiDB-lite"/>
    </source>
</evidence>
<dbReference type="Gene3D" id="1.10.287.1260">
    <property type="match status" value="1"/>
</dbReference>
<accession>A0AA43TP16</accession>
<dbReference type="PROSITE" id="PS50914">
    <property type="entry name" value="BON"/>
    <property type="match status" value="1"/>
</dbReference>
<evidence type="ECO:0000256" key="6">
    <source>
        <dbReference type="ARBA" id="ARBA00023136"/>
    </source>
</evidence>
<feature type="signal peptide" evidence="9">
    <location>
        <begin position="1"/>
        <end position="31"/>
    </location>
</feature>
<feature type="transmembrane region" description="Helical" evidence="7">
    <location>
        <begin position="196"/>
        <end position="216"/>
    </location>
</feature>
<keyword evidence="7" id="KW-0997">Cell inner membrane</keyword>
<proteinExistence type="inferred from homology"/>
<keyword evidence="9" id="KW-0732">Signal</keyword>
<dbReference type="InterPro" id="IPR007055">
    <property type="entry name" value="BON_dom"/>
</dbReference>
<dbReference type="InterPro" id="IPR023408">
    <property type="entry name" value="MscS_beta-dom_sf"/>
</dbReference>
<gene>
    <name evidence="11" type="ORF">PSU93_03960</name>
</gene>
<evidence type="ECO:0000313" key="12">
    <source>
        <dbReference type="Proteomes" id="UP001160519"/>
    </source>
</evidence>
<dbReference type="EMBL" id="JAQSDF010000007">
    <property type="protein sequence ID" value="MDI1230290.1"/>
    <property type="molecule type" value="Genomic_DNA"/>
</dbReference>
<evidence type="ECO:0000256" key="5">
    <source>
        <dbReference type="ARBA" id="ARBA00022989"/>
    </source>
</evidence>
<name>A0AA43TP16_9GAMM</name>
<dbReference type="SUPFAM" id="SSF82689">
    <property type="entry name" value="Mechanosensitive channel protein MscS (YggB), C-terminal domain"/>
    <property type="match status" value="1"/>
</dbReference>
<evidence type="ECO:0000256" key="2">
    <source>
        <dbReference type="ARBA" id="ARBA00008017"/>
    </source>
</evidence>
<dbReference type="Gene3D" id="3.30.1340.30">
    <property type="match status" value="1"/>
</dbReference>
<comment type="subcellular location">
    <subcellularLocation>
        <location evidence="7">Cell inner membrane</location>
        <topology evidence="7">Multi-pass membrane protein</topology>
    </subcellularLocation>
    <subcellularLocation>
        <location evidence="1">Cell membrane</location>
        <topology evidence="1">Multi-pass membrane protein</topology>
    </subcellularLocation>
</comment>
<dbReference type="Pfam" id="PF00924">
    <property type="entry name" value="MS_channel_2nd"/>
    <property type="match status" value="1"/>
</dbReference>
<comment type="similarity">
    <text evidence="2 7">Belongs to the MscS (TC 1.A.23) family.</text>
</comment>
<dbReference type="InterPro" id="IPR049278">
    <property type="entry name" value="MS_channel_C"/>
</dbReference>
<feature type="region of interest" description="Disordered" evidence="8">
    <location>
        <begin position="472"/>
        <end position="496"/>
    </location>
</feature>
<dbReference type="Proteomes" id="UP001160519">
    <property type="component" value="Unassembled WGS sequence"/>
</dbReference>
<keyword evidence="12" id="KW-1185">Reference proteome</keyword>
<evidence type="ECO:0000256" key="3">
    <source>
        <dbReference type="ARBA" id="ARBA00022475"/>
    </source>
</evidence>
<evidence type="ECO:0000259" key="10">
    <source>
        <dbReference type="PROSITE" id="PS50914"/>
    </source>
</evidence>
<comment type="caution">
    <text evidence="11">The sequence shown here is derived from an EMBL/GenBank/DDBJ whole genome shotgun (WGS) entry which is preliminary data.</text>
</comment>
<dbReference type="InterPro" id="IPR006685">
    <property type="entry name" value="MscS_channel_2nd"/>
</dbReference>
<keyword evidence="4 7" id="KW-0812">Transmembrane</keyword>
<dbReference type="InterPro" id="IPR045275">
    <property type="entry name" value="MscS_archaea/bacteria_type"/>
</dbReference>
<comment type="function">
    <text evidence="7">Mechanosensitive channel that participates in the regulation of osmotic pressure changes within the cell, opening in response to stretch forces in the membrane lipid bilayer, without the need for other proteins. Contributes to normal resistance to hypoosmotic shock. Forms an ion channel of 1.0 nanosiemens conductance with a slight preference for anions.</text>
</comment>
<organism evidence="11 12">
    <name type="scientific">Candidatus Methylobacter titanis</name>
    <dbReference type="NCBI Taxonomy" id="3053457"/>
    <lineage>
        <taxon>Bacteria</taxon>
        <taxon>Pseudomonadati</taxon>
        <taxon>Pseudomonadota</taxon>
        <taxon>Gammaproteobacteria</taxon>
        <taxon>Methylococcales</taxon>
        <taxon>Methylococcaceae</taxon>
        <taxon>Methylobacter</taxon>
    </lineage>
</organism>
<comment type="subunit">
    <text evidence="7">Homoheptamer.</text>
</comment>
<keyword evidence="7" id="KW-0406">Ion transport</keyword>
<keyword evidence="7" id="KW-0813">Transport</keyword>
<dbReference type="GO" id="GO:0008381">
    <property type="term" value="F:mechanosensitive monoatomic ion channel activity"/>
    <property type="evidence" value="ECO:0007669"/>
    <property type="project" value="InterPro"/>
</dbReference>
<keyword evidence="7" id="KW-0407">Ion channel</keyword>
<evidence type="ECO:0000256" key="9">
    <source>
        <dbReference type="SAM" id="SignalP"/>
    </source>
</evidence>
<dbReference type="PANTHER" id="PTHR30221:SF1">
    <property type="entry name" value="SMALL-CONDUCTANCE MECHANOSENSITIVE CHANNEL"/>
    <property type="match status" value="1"/>
</dbReference>
<dbReference type="InterPro" id="IPR010920">
    <property type="entry name" value="LSM_dom_sf"/>
</dbReference>
<keyword evidence="3" id="KW-1003">Cell membrane</keyword>
<sequence>MQRSARHHYKRVLRTVLIACVCSVLPATVMGQESVGNAGEPGERPGRGIEELSSAAANVDIKPIAGDEEIRKRLLSVLNATDWFTSPQVRVEQGVVFLSGQVESDKLKKWAGDLARNTQAVVAVANRIEVVVPSVWDFQPAWSGLLALWREFIRSLPFFAFGLLILALSVWVGTLATKVALVFLRRRIRANLLRNVIARGVGLFVVLFGIYIILRISGLTQLALTVIGGTGLIGLAIGIAFRDITENFLASIFLSIQRPFETGDLVEITGVTGYVQQLNVRTTILMTLGGNVVQIPNASVYKNNICNFSSNANRREDFVIGIGYDDSINEAQEIALKVLAEHPAVLNDPEPSVLVDSLGRATVNLRVYFWLNGREYSWLKVRSAVIRLVKIAFQKRGVSMPDEAREVVFPQGIPVTMLEGTAGGTHGAVSRKGLTAESLQEEPIAASTKAEAGLYSEAEVIEKQARQAQPLQEGENLLLNASGTVASGKRSKQPKP</sequence>
<dbReference type="Gene3D" id="2.30.30.60">
    <property type="match status" value="1"/>
</dbReference>
<keyword evidence="6 7" id="KW-0472">Membrane</keyword>
<feature type="domain" description="BON" evidence="10">
    <location>
        <begin position="66"/>
        <end position="132"/>
    </location>
</feature>
<dbReference type="GO" id="GO:0005886">
    <property type="term" value="C:plasma membrane"/>
    <property type="evidence" value="ECO:0007669"/>
    <property type="project" value="UniProtKB-SubCell"/>
</dbReference>
<evidence type="ECO:0000256" key="4">
    <source>
        <dbReference type="ARBA" id="ARBA00022692"/>
    </source>
</evidence>
<feature type="transmembrane region" description="Helical" evidence="7">
    <location>
        <begin position="158"/>
        <end position="184"/>
    </location>
</feature>
<feature type="transmembrane region" description="Helical" evidence="7">
    <location>
        <begin position="222"/>
        <end position="241"/>
    </location>
</feature>
<evidence type="ECO:0000313" key="11">
    <source>
        <dbReference type="EMBL" id="MDI1230290.1"/>
    </source>
</evidence>
<dbReference type="Gene3D" id="3.30.70.100">
    <property type="match status" value="1"/>
</dbReference>
<evidence type="ECO:0000256" key="7">
    <source>
        <dbReference type="RuleBase" id="RU369025"/>
    </source>
</evidence>
<keyword evidence="5 7" id="KW-1133">Transmembrane helix</keyword>
<dbReference type="Pfam" id="PF04972">
    <property type="entry name" value="BON"/>
    <property type="match status" value="1"/>
</dbReference>
<dbReference type="Pfam" id="PF21082">
    <property type="entry name" value="MS_channel_3rd"/>
    <property type="match status" value="1"/>
</dbReference>
<protein>
    <recommendedName>
        <fullName evidence="7">Small-conductance mechanosensitive channel</fullName>
    </recommendedName>
</protein>
<dbReference type="PANTHER" id="PTHR30221">
    <property type="entry name" value="SMALL-CONDUCTANCE MECHANOSENSITIVE CHANNEL"/>
    <property type="match status" value="1"/>
</dbReference>